<organism evidence="2 3">
    <name type="scientific">Paramuricea clavata</name>
    <name type="common">Red gorgonian</name>
    <name type="synonym">Violescent sea-whip</name>
    <dbReference type="NCBI Taxonomy" id="317549"/>
    <lineage>
        <taxon>Eukaryota</taxon>
        <taxon>Metazoa</taxon>
        <taxon>Cnidaria</taxon>
        <taxon>Anthozoa</taxon>
        <taxon>Octocorallia</taxon>
        <taxon>Malacalcyonacea</taxon>
        <taxon>Plexauridae</taxon>
        <taxon>Paramuricea</taxon>
    </lineage>
</organism>
<dbReference type="Gene3D" id="1.20.5.5200">
    <property type="match status" value="2"/>
</dbReference>
<comment type="caution">
    <text evidence="2">The sequence shown here is derived from an EMBL/GenBank/DDBJ whole genome shotgun (WGS) entry which is preliminary data.</text>
</comment>
<dbReference type="GO" id="GO:0061709">
    <property type="term" value="P:reticulophagy"/>
    <property type="evidence" value="ECO:0007669"/>
    <property type="project" value="TreeGrafter"/>
</dbReference>
<name>A0A7D9LMN8_PARCT</name>
<proteinExistence type="predicted"/>
<dbReference type="Proteomes" id="UP001152795">
    <property type="component" value="Unassembled WGS sequence"/>
</dbReference>
<dbReference type="GO" id="GO:0016239">
    <property type="term" value="P:positive regulation of macroautophagy"/>
    <property type="evidence" value="ECO:0007669"/>
    <property type="project" value="TreeGrafter"/>
</dbReference>
<dbReference type="GO" id="GO:0002218">
    <property type="term" value="P:activation of innate immune response"/>
    <property type="evidence" value="ECO:0007669"/>
    <property type="project" value="InterPro"/>
</dbReference>
<evidence type="ECO:0000259" key="1">
    <source>
        <dbReference type="Pfam" id="PF15009"/>
    </source>
</evidence>
<dbReference type="GO" id="GO:0035438">
    <property type="term" value="F:cyclic-di-GMP binding"/>
    <property type="evidence" value="ECO:0007669"/>
    <property type="project" value="TreeGrafter"/>
</dbReference>
<dbReference type="EMBL" id="CACRXK020020839">
    <property type="protein sequence ID" value="CAB4035226.1"/>
    <property type="molecule type" value="Genomic_DNA"/>
</dbReference>
<dbReference type="AlphaFoldDB" id="A0A7D9LMN8"/>
<dbReference type="GO" id="GO:0000045">
    <property type="term" value="P:autophagosome assembly"/>
    <property type="evidence" value="ECO:0007669"/>
    <property type="project" value="TreeGrafter"/>
</dbReference>
<dbReference type="InterPro" id="IPR038623">
    <property type="entry name" value="STING_C_sf"/>
</dbReference>
<dbReference type="PANTHER" id="PTHR34339:SF1">
    <property type="entry name" value="STIMULATOR OF INTERFERON GENES PROTEIN"/>
    <property type="match status" value="1"/>
</dbReference>
<feature type="non-terminal residue" evidence="2">
    <location>
        <position position="501"/>
    </location>
</feature>
<dbReference type="GO" id="GO:0005776">
    <property type="term" value="C:autophagosome"/>
    <property type="evidence" value="ECO:0007669"/>
    <property type="project" value="TreeGrafter"/>
</dbReference>
<sequence>MVVLLGVFTKPKDDLYAVEGNISILHEDEMYYHVGIFIWSLNLIGIILGEFVNRKLGKLRNEIEETELSFHMRPPREDPFQTGTKMEEKNDHLDTLSRVQISSLLENNNRLVANGLAWSYYFGYLKIILPKLHERIAESEWKDKLSSNKLFILMPRDCWAFGKLSDEAEDGKIQLVEDGVIEFEAERAGISKRSYRNNVYEIKIDGCEPLQVLAQYATPLCSMYDMSHSAEANLSVEDRDEQAKLFVRTLEAILRNPSVPEVRNKYDMKENSSLDSLDGIDLRRLVIILLILLPSNPVPREVRNICKDLDKNHGLDTLSRVHISSLMENNHRLANGLAWSYYFDYLKIILPELRKRIAESEWKDKLSSNKLFILMPRDCWAYGKLSEEAEDGKIELAEGGEIGFDVTRAGIDKRVYRNNVYKITVDDCEPLQVLAEYATPLCSMYDMSSSAEANLSVEDRDEEAKLFVRTLEAILRNPGVPEVRNRYDMKENSSLDSLDGI</sequence>
<dbReference type="OrthoDB" id="6053839at2759"/>
<dbReference type="Pfam" id="PF15009">
    <property type="entry name" value="STING_LBD"/>
    <property type="match status" value="2"/>
</dbReference>
<evidence type="ECO:0000313" key="2">
    <source>
        <dbReference type="EMBL" id="CAB4035226.1"/>
    </source>
</evidence>
<accession>A0A7D9LMN8</accession>
<reference evidence="2" key="1">
    <citation type="submission" date="2020-04" db="EMBL/GenBank/DDBJ databases">
        <authorList>
            <person name="Alioto T."/>
            <person name="Alioto T."/>
            <person name="Gomez Garrido J."/>
        </authorList>
    </citation>
    <scope>NUCLEOTIDE SEQUENCE</scope>
    <source>
        <strain evidence="2">A484AB</strain>
    </source>
</reference>
<protein>
    <submittedName>
        <fullName evidence="2">Stimulator of interferon genes -like</fullName>
    </submittedName>
</protein>
<gene>
    <name evidence="2" type="ORF">PACLA_8A070799</name>
</gene>
<keyword evidence="3" id="KW-1185">Reference proteome</keyword>
<dbReference type="PANTHER" id="PTHR34339">
    <property type="entry name" value="STIMULATOR OF INTERFERON GENES PROTEIN"/>
    <property type="match status" value="1"/>
</dbReference>
<dbReference type="GO" id="GO:0045087">
    <property type="term" value="P:innate immune response"/>
    <property type="evidence" value="ECO:0007669"/>
    <property type="project" value="TreeGrafter"/>
</dbReference>
<dbReference type="Gene3D" id="3.40.50.12100">
    <property type="entry name" value="Stimulator of interferon genes protein"/>
    <property type="match status" value="2"/>
</dbReference>
<dbReference type="GO" id="GO:0061507">
    <property type="term" value="F:2',3'-cyclic GMP-AMP binding"/>
    <property type="evidence" value="ECO:0007669"/>
    <property type="project" value="TreeGrafter"/>
</dbReference>
<dbReference type="InterPro" id="IPR029158">
    <property type="entry name" value="STING"/>
</dbReference>
<dbReference type="GO" id="GO:0005789">
    <property type="term" value="C:endoplasmic reticulum membrane"/>
    <property type="evidence" value="ECO:0007669"/>
    <property type="project" value="TreeGrafter"/>
</dbReference>
<feature type="domain" description="STING ligand-binding" evidence="1">
    <location>
        <begin position="112"/>
        <end position="268"/>
    </location>
</feature>
<dbReference type="GO" id="GO:0032481">
    <property type="term" value="P:positive regulation of type I interferon production"/>
    <property type="evidence" value="ECO:0007669"/>
    <property type="project" value="InterPro"/>
</dbReference>
<feature type="domain" description="STING ligand-binding" evidence="1">
    <location>
        <begin position="333"/>
        <end position="488"/>
    </location>
</feature>
<dbReference type="InterPro" id="IPR055432">
    <property type="entry name" value="STING_LBD"/>
</dbReference>
<evidence type="ECO:0000313" key="3">
    <source>
        <dbReference type="Proteomes" id="UP001152795"/>
    </source>
</evidence>